<feature type="transmembrane region" description="Helical" evidence="6">
    <location>
        <begin position="337"/>
        <end position="359"/>
    </location>
</feature>
<dbReference type="AlphaFoldDB" id="A0A147HWI6"/>
<name>A0A147HWI6_9SPHN</name>
<sequence>MMGKTIGGARSAAITTAALALSSGLNFVAIFVWVRVLGPVDFGVYALVSGAGLFLNAMLFEWLRVVGARILYDRDAPYLIDPRRADAILRFVALVALAFIAVAGVLWALRIGGPGFGADWIPLIVVFTFSEMMLAMLNVTSRVRMLPWQFFTAMVARSALAIVVGLVLVLGLHMGATGVMLGIVAAQLGTAIVMMARDPMWRGLRLSGGDAAARREVLALGLPLIASAALAYGAGIADRYLVGGVMGTAQVGYYTAPADMLQKTLGFVMLALNIAAYPALVRAYDDHGPEAARKVLEDNFVAQLLLGLPATVAFVMMPSGLSNLLLGKAYHDVATVLLPWVAVAALLRLLTSLHLTMVFQIARRMTMMMVAPVVILIVLVPAGIYGMRTAGLPGMAYAALAAQAAAWVVCAVLAQRVFRFALLDRDVVKILIACAVLALALWPARHVTETIPVLLACAVGGTAFLIALLALRLDRARPLWAKIKARRGR</sequence>
<feature type="transmembrane region" description="Helical" evidence="6">
    <location>
        <begin position="300"/>
        <end position="317"/>
    </location>
</feature>
<keyword evidence="8" id="KW-1185">Reference proteome</keyword>
<feature type="transmembrane region" description="Helical" evidence="6">
    <location>
        <begin position="450"/>
        <end position="471"/>
    </location>
</feature>
<dbReference type="RefSeq" id="WP_058756740.1">
    <property type="nucleotide sequence ID" value="NZ_LDTB01000073.1"/>
</dbReference>
<evidence type="ECO:0000313" key="7">
    <source>
        <dbReference type="EMBL" id="KTT69295.1"/>
    </source>
</evidence>
<feature type="transmembrane region" description="Helical" evidence="6">
    <location>
        <begin position="42"/>
        <end position="66"/>
    </location>
</feature>
<evidence type="ECO:0000256" key="5">
    <source>
        <dbReference type="ARBA" id="ARBA00023136"/>
    </source>
</evidence>
<evidence type="ECO:0008006" key="9">
    <source>
        <dbReference type="Google" id="ProtNLM"/>
    </source>
</evidence>
<feature type="transmembrane region" description="Helical" evidence="6">
    <location>
        <begin position="12"/>
        <end position="36"/>
    </location>
</feature>
<reference evidence="7 8" key="1">
    <citation type="journal article" date="2016" name="Front. Microbiol.">
        <title>Genomic Resource of Rice Seed Associated Bacteria.</title>
        <authorList>
            <person name="Midha S."/>
            <person name="Bansal K."/>
            <person name="Sharma S."/>
            <person name="Kumar N."/>
            <person name="Patil P.P."/>
            <person name="Chaudhry V."/>
            <person name="Patil P.B."/>
        </authorList>
    </citation>
    <scope>NUCLEOTIDE SEQUENCE [LARGE SCALE GENOMIC DNA]</scope>
    <source>
        <strain evidence="7 8">NS334</strain>
    </source>
</reference>
<comment type="subcellular location">
    <subcellularLocation>
        <location evidence="1">Cell membrane</location>
        <topology evidence="1">Multi-pass membrane protein</topology>
    </subcellularLocation>
</comment>
<dbReference type="PANTHER" id="PTHR30250:SF31">
    <property type="entry name" value="INNER MEMBRANE PROTEIN YGHQ"/>
    <property type="match status" value="1"/>
</dbReference>
<accession>A0A147HWI6</accession>
<evidence type="ECO:0000256" key="3">
    <source>
        <dbReference type="ARBA" id="ARBA00022692"/>
    </source>
</evidence>
<dbReference type="EMBL" id="LDTB01000073">
    <property type="protein sequence ID" value="KTT69295.1"/>
    <property type="molecule type" value="Genomic_DNA"/>
</dbReference>
<evidence type="ECO:0000256" key="6">
    <source>
        <dbReference type="SAM" id="Phobius"/>
    </source>
</evidence>
<evidence type="ECO:0000256" key="4">
    <source>
        <dbReference type="ARBA" id="ARBA00022989"/>
    </source>
</evidence>
<proteinExistence type="predicted"/>
<evidence type="ECO:0000256" key="1">
    <source>
        <dbReference type="ARBA" id="ARBA00004651"/>
    </source>
</evidence>
<dbReference type="PATRIC" id="fig|869719.3.peg.3162"/>
<keyword evidence="2" id="KW-1003">Cell membrane</keyword>
<feature type="transmembrane region" description="Helical" evidence="6">
    <location>
        <begin position="178"/>
        <end position="196"/>
    </location>
</feature>
<dbReference type="Proteomes" id="UP000074310">
    <property type="component" value="Unassembled WGS sequence"/>
</dbReference>
<dbReference type="Pfam" id="PF13440">
    <property type="entry name" value="Polysacc_synt_3"/>
    <property type="match status" value="1"/>
</dbReference>
<feature type="transmembrane region" description="Helical" evidence="6">
    <location>
        <begin position="120"/>
        <end position="139"/>
    </location>
</feature>
<evidence type="ECO:0000256" key="2">
    <source>
        <dbReference type="ARBA" id="ARBA00022475"/>
    </source>
</evidence>
<evidence type="ECO:0000313" key="8">
    <source>
        <dbReference type="Proteomes" id="UP000074310"/>
    </source>
</evidence>
<feature type="transmembrane region" description="Helical" evidence="6">
    <location>
        <begin position="87"/>
        <end position="108"/>
    </location>
</feature>
<keyword evidence="5 6" id="KW-0472">Membrane</keyword>
<feature type="transmembrane region" description="Helical" evidence="6">
    <location>
        <begin position="151"/>
        <end position="172"/>
    </location>
</feature>
<protein>
    <recommendedName>
        <fullName evidence="9">Polysaccharide biosynthesis protein</fullName>
    </recommendedName>
</protein>
<feature type="transmembrane region" description="Helical" evidence="6">
    <location>
        <begin position="366"/>
        <end position="388"/>
    </location>
</feature>
<gene>
    <name evidence="7" type="ORF">NS334_14910</name>
</gene>
<feature type="transmembrane region" description="Helical" evidence="6">
    <location>
        <begin position="260"/>
        <end position="280"/>
    </location>
</feature>
<feature type="transmembrane region" description="Helical" evidence="6">
    <location>
        <begin position="426"/>
        <end position="444"/>
    </location>
</feature>
<organism evidence="7 8">
    <name type="scientific">Sphingomonas endophytica</name>
    <dbReference type="NCBI Taxonomy" id="869719"/>
    <lineage>
        <taxon>Bacteria</taxon>
        <taxon>Pseudomonadati</taxon>
        <taxon>Pseudomonadota</taxon>
        <taxon>Alphaproteobacteria</taxon>
        <taxon>Sphingomonadales</taxon>
        <taxon>Sphingomonadaceae</taxon>
        <taxon>Sphingomonas</taxon>
    </lineage>
</organism>
<comment type="caution">
    <text evidence="7">The sequence shown here is derived from an EMBL/GenBank/DDBJ whole genome shotgun (WGS) entry which is preliminary data.</text>
</comment>
<keyword evidence="4 6" id="KW-1133">Transmembrane helix</keyword>
<keyword evidence="3 6" id="KW-0812">Transmembrane</keyword>
<dbReference type="GO" id="GO:0005886">
    <property type="term" value="C:plasma membrane"/>
    <property type="evidence" value="ECO:0007669"/>
    <property type="project" value="UniProtKB-SubCell"/>
</dbReference>
<dbReference type="InterPro" id="IPR050833">
    <property type="entry name" value="Poly_Biosynth_Transport"/>
</dbReference>
<feature type="transmembrane region" description="Helical" evidence="6">
    <location>
        <begin position="394"/>
        <end position="414"/>
    </location>
</feature>
<dbReference type="PANTHER" id="PTHR30250">
    <property type="entry name" value="PST FAMILY PREDICTED COLANIC ACID TRANSPORTER"/>
    <property type="match status" value="1"/>
</dbReference>
<feature type="transmembrane region" description="Helical" evidence="6">
    <location>
        <begin position="217"/>
        <end position="237"/>
    </location>
</feature>